<evidence type="ECO:0000313" key="7">
    <source>
        <dbReference type="EMBL" id="KAF0975915.1"/>
    </source>
</evidence>
<proteinExistence type="inferred from homology"/>
<dbReference type="HAMAP" id="MF_01517">
    <property type="entry name" value="Malate_dehydrog_2"/>
    <property type="match status" value="1"/>
</dbReference>
<dbReference type="GeneID" id="68112460"/>
<dbReference type="FunFam" id="3.40.50.720:FF:000010">
    <property type="entry name" value="Malate dehydrogenase"/>
    <property type="match status" value="1"/>
</dbReference>
<dbReference type="CDD" id="cd01338">
    <property type="entry name" value="MDH_chloroplast-like"/>
    <property type="match status" value="1"/>
</dbReference>
<dbReference type="VEuPathDB" id="AmoebaDB:NF0101270"/>
<reference evidence="7 8" key="1">
    <citation type="journal article" date="2019" name="Sci. Rep.">
        <title>Nanopore sequencing improves the draft genome of the human pathogenic amoeba Naegleria fowleri.</title>
        <authorList>
            <person name="Liechti N."/>
            <person name="Schurch N."/>
            <person name="Bruggmann R."/>
            <person name="Wittwer M."/>
        </authorList>
    </citation>
    <scope>NUCLEOTIDE SEQUENCE [LARGE SCALE GENOMIC DNA]</scope>
    <source>
        <strain evidence="7 8">ATCC 30894</strain>
    </source>
</reference>
<evidence type="ECO:0000256" key="3">
    <source>
        <dbReference type="ARBA" id="ARBA00023002"/>
    </source>
</evidence>
<dbReference type="VEuPathDB" id="AmoebaDB:FDP41_005242"/>
<dbReference type="VEuPathDB" id="AmoebaDB:NfTy_052680"/>
<dbReference type="OrthoDB" id="4069699at2759"/>
<evidence type="ECO:0000313" key="8">
    <source>
        <dbReference type="Proteomes" id="UP000444721"/>
    </source>
</evidence>
<dbReference type="GO" id="GO:0006108">
    <property type="term" value="P:malate metabolic process"/>
    <property type="evidence" value="ECO:0007669"/>
    <property type="project" value="InterPro"/>
</dbReference>
<dbReference type="GO" id="GO:0030060">
    <property type="term" value="F:L-malate dehydrogenase (NAD+) activity"/>
    <property type="evidence" value="ECO:0007669"/>
    <property type="project" value="UniProtKB-EC"/>
</dbReference>
<dbReference type="EC" id="1.1.1.37" evidence="2"/>
<dbReference type="Proteomes" id="UP000444721">
    <property type="component" value="Unassembled WGS sequence"/>
</dbReference>
<dbReference type="Pfam" id="PF00056">
    <property type="entry name" value="Ldh_1_N"/>
    <property type="match status" value="1"/>
</dbReference>
<keyword evidence="8" id="KW-1185">Reference proteome</keyword>
<keyword evidence="4" id="KW-0520">NAD</keyword>
<protein>
    <recommendedName>
        <fullName evidence="2">malate dehydrogenase</fullName>
        <ecNumber evidence="2">1.1.1.37</ecNumber>
    </recommendedName>
</protein>
<evidence type="ECO:0000259" key="6">
    <source>
        <dbReference type="Pfam" id="PF02866"/>
    </source>
</evidence>
<comment type="caution">
    <text evidence="7">The sequence shown here is derived from an EMBL/GenBank/DDBJ whole genome shotgun (WGS) entry which is preliminary data.</text>
</comment>
<evidence type="ECO:0000256" key="4">
    <source>
        <dbReference type="ARBA" id="ARBA00023027"/>
    </source>
</evidence>
<organism evidence="7 8">
    <name type="scientific">Naegleria fowleri</name>
    <name type="common">Brain eating amoeba</name>
    <dbReference type="NCBI Taxonomy" id="5763"/>
    <lineage>
        <taxon>Eukaryota</taxon>
        <taxon>Discoba</taxon>
        <taxon>Heterolobosea</taxon>
        <taxon>Tetramitia</taxon>
        <taxon>Eutetramitia</taxon>
        <taxon>Vahlkampfiidae</taxon>
        <taxon>Naegleria</taxon>
    </lineage>
</organism>
<dbReference type="InterPro" id="IPR001236">
    <property type="entry name" value="Lactate/malate_DH_N"/>
</dbReference>
<dbReference type="Gene3D" id="3.40.50.720">
    <property type="entry name" value="NAD(P)-binding Rossmann-like Domain"/>
    <property type="match status" value="1"/>
</dbReference>
<dbReference type="SUPFAM" id="SSF56327">
    <property type="entry name" value="LDH C-terminal domain-like"/>
    <property type="match status" value="1"/>
</dbReference>
<sequence length="431" mass="46755">MLSKTCTRLLLKTSNQKFTTSLLNTATQKRFYADDVDGRQSALEESIASVLTKQANEYEVTKELAFITSTIKNEEDFSNLMRLASKVGSKLAYNGVQDVGYMAKKPVVRVAVTGAAGQIAYSLIPRIASGEMLGKDQPIHLVLIDIPDSMKLVEGVQMELQDCAFPLLRGITVTSDLAEGFKDVEYTLLVGAKPRTKGMERKDLLLENAKIFQTQGKALGKYAKSNNLTLVVGNPANTNALIAASNASNIDPKQFSAMTRLDHDRALAQVALKLNVPVRSLSKFAIWGNHSATQYPDLSNALVDGVPVLSKVDKTWVEKEFIPTVQQRGAAIINVRGSSSAASAADAAIKHMRDWALGTPIPGEWVSMAVPSDGSYGIKPGVYTSYPVICPGGGKYEIVKDLKIDQFSQERITASVKELLEEKSGVQALLK</sequence>
<dbReference type="PANTHER" id="PTHR23382">
    <property type="entry name" value="MALATE DEHYDROGENASE"/>
    <property type="match status" value="1"/>
</dbReference>
<dbReference type="PROSITE" id="PS00068">
    <property type="entry name" value="MDH"/>
    <property type="match status" value="1"/>
</dbReference>
<dbReference type="InterPro" id="IPR022383">
    <property type="entry name" value="Lactate/malate_DH_C"/>
</dbReference>
<dbReference type="NCBIfam" id="NF003916">
    <property type="entry name" value="PRK05442.1"/>
    <property type="match status" value="1"/>
</dbReference>
<feature type="domain" description="Lactate/malate dehydrogenase N-terminal" evidence="5">
    <location>
        <begin position="108"/>
        <end position="253"/>
    </location>
</feature>
<dbReference type="Gene3D" id="3.90.110.10">
    <property type="entry name" value="Lactate dehydrogenase/glycoside hydrolase, family 4, C-terminal"/>
    <property type="match status" value="1"/>
</dbReference>
<dbReference type="Pfam" id="PF02866">
    <property type="entry name" value="Ldh_1_C"/>
    <property type="match status" value="1"/>
</dbReference>
<feature type="domain" description="Lactate/malate dehydrogenase C-terminal" evidence="6">
    <location>
        <begin position="259"/>
        <end position="426"/>
    </location>
</feature>
<dbReference type="AlphaFoldDB" id="A0A6A5BR68"/>
<accession>A0A6A5BR68</accession>
<dbReference type="EMBL" id="VFQX01000043">
    <property type="protein sequence ID" value="KAF0975915.1"/>
    <property type="molecule type" value="Genomic_DNA"/>
</dbReference>
<dbReference type="InterPro" id="IPR001252">
    <property type="entry name" value="Malate_DH_AS"/>
</dbReference>
<name>A0A6A5BR68_NAEFO</name>
<dbReference type="OMA" id="DHMRDWT"/>
<evidence type="ECO:0000256" key="1">
    <source>
        <dbReference type="ARBA" id="ARBA00009613"/>
    </source>
</evidence>
<dbReference type="NCBIfam" id="TIGR01759">
    <property type="entry name" value="MalateDH-SF1"/>
    <property type="match status" value="1"/>
</dbReference>
<evidence type="ECO:0000256" key="2">
    <source>
        <dbReference type="ARBA" id="ARBA00012995"/>
    </source>
</evidence>
<dbReference type="InterPro" id="IPR010945">
    <property type="entry name" value="Malate_DH_type2"/>
</dbReference>
<dbReference type="FunFam" id="3.90.110.10:FF:000002">
    <property type="entry name" value="Malate dehydrogenase"/>
    <property type="match status" value="1"/>
</dbReference>
<dbReference type="RefSeq" id="XP_044560628.1">
    <property type="nucleotide sequence ID" value="XM_044708746.1"/>
</dbReference>
<dbReference type="InterPro" id="IPR036291">
    <property type="entry name" value="NAD(P)-bd_dom_sf"/>
</dbReference>
<dbReference type="InterPro" id="IPR015955">
    <property type="entry name" value="Lactate_DH/Glyco_Ohase_4_C"/>
</dbReference>
<keyword evidence="3" id="KW-0560">Oxidoreductase</keyword>
<gene>
    <name evidence="7" type="ORF">FDP41_005242</name>
</gene>
<evidence type="ECO:0000259" key="5">
    <source>
        <dbReference type="Pfam" id="PF00056"/>
    </source>
</evidence>
<dbReference type="SUPFAM" id="SSF51735">
    <property type="entry name" value="NAD(P)-binding Rossmann-fold domains"/>
    <property type="match status" value="1"/>
</dbReference>
<comment type="similarity">
    <text evidence="1">Belongs to the LDH/MDH superfamily. MDH type 2 family.</text>
</comment>